<feature type="compositionally biased region" description="Polar residues" evidence="1">
    <location>
        <begin position="18"/>
        <end position="34"/>
    </location>
</feature>
<reference evidence="2 3" key="1">
    <citation type="submission" date="2015-08" db="EMBL/GenBank/DDBJ databases">
        <title>Emmonsia species relationships and genome sequence.</title>
        <authorList>
            <person name="Cuomo C.A."/>
            <person name="Schwartz I.S."/>
            <person name="Kenyon C."/>
            <person name="De Hoog G.S."/>
            <person name="Govender N.P."/>
            <person name="Botha A."/>
            <person name="Moreno L."/>
            <person name="De Vries M."/>
            <person name="Munoz J.F."/>
            <person name="Stielow J.B."/>
        </authorList>
    </citation>
    <scope>NUCLEOTIDE SEQUENCE [LARGE SCALE GENOMIC DNA]</scope>
    <source>
        <strain evidence="2 3">EI222</strain>
    </source>
</reference>
<dbReference type="EMBL" id="LGTZ01000490">
    <property type="protein sequence ID" value="OJD24780.1"/>
    <property type="molecule type" value="Genomic_DNA"/>
</dbReference>
<proteinExistence type="predicted"/>
<feature type="region of interest" description="Disordered" evidence="1">
    <location>
        <begin position="1"/>
        <end position="52"/>
    </location>
</feature>
<evidence type="ECO:0000313" key="3">
    <source>
        <dbReference type="Proteomes" id="UP000242791"/>
    </source>
</evidence>
<name>A0A1J9R9W9_9EURO</name>
<comment type="caution">
    <text evidence="2">The sequence shown here is derived from an EMBL/GenBank/DDBJ whole genome shotgun (WGS) entry which is preliminary data.</text>
</comment>
<dbReference type="VEuPathDB" id="FungiDB:ACJ73_03853"/>
<evidence type="ECO:0000256" key="1">
    <source>
        <dbReference type="SAM" id="MobiDB-lite"/>
    </source>
</evidence>
<dbReference type="Proteomes" id="UP000242791">
    <property type="component" value="Unassembled WGS sequence"/>
</dbReference>
<dbReference type="AlphaFoldDB" id="A0A1J9R9W9"/>
<accession>A0A1J9R9W9</accession>
<keyword evidence="3" id="KW-1185">Reference proteome</keyword>
<organism evidence="2 3">
    <name type="scientific">Blastomyces percursus</name>
    <dbReference type="NCBI Taxonomy" id="1658174"/>
    <lineage>
        <taxon>Eukaryota</taxon>
        <taxon>Fungi</taxon>
        <taxon>Dikarya</taxon>
        <taxon>Ascomycota</taxon>
        <taxon>Pezizomycotina</taxon>
        <taxon>Eurotiomycetes</taxon>
        <taxon>Eurotiomycetidae</taxon>
        <taxon>Onygenales</taxon>
        <taxon>Ajellomycetaceae</taxon>
        <taxon>Blastomyces</taxon>
    </lineage>
</organism>
<dbReference type="OrthoDB" id="4177435at2759"/>
<protein>
    <submittedName>
        <fullName evidence="2">Uncharacterized protein</fullName>
    </submittedName>
</protein>
<gene>
    <name evidence="2" type="ORF">ACJ73_03853</name>
</gene>
<sequence>MTPYDPYFPGHSDKHEVQGSSSYGCQTRDSQIISPRNPDRSGEDDGTSWTGETVFSIKRRPTRATNGLDELDTVCNGIYRMSTVSWVGPPTQGSHGTGKKFAFGMIAWETNDTDKSNAWHPTTTMEQSHPPDDATMGLNLIGPPPRNETPNPRPSQQIFFDGIYNGIKESEEYLGKSAIYFGKRFTFTGKFKCTRSAGAGDDDFGFLPNGGGYMPPHLEPP</sequence>
<evidence type="ECO:0000313" key="2">
    <source>
        <dbReference type="EMBL" id="OJD24780.1"/>
    </source>
</evidence>